<dbReference type="GO" id="GO:0004575">
    <property type="term" value="F:sucrose alpha-glucosidase activity"/>
    <property type="evidence" value="ECO:0007669"/>
    <property type="project" value="TreeGrafter"/>
</dbReference>
<evidence type="ECO:0000256" key="3">
    <source>
        <dbReference type="ARBA" id="ARBA00023295"/>
    </source>
</evidence>
<dbReference type="GO" id="GO:0033926">
    <property type="term" value="F:endo-alpha-N-acetylgalactosaminidase activity"/>
    <property type="evidence" value="ECO:0007669"/>
    <property type="project" value="InterPro"/>
</dbReference>
<dbReference type="PANTHER" id="PTHR31916">
    <property type="match status" value="1"/>
</dbReference>
<dbReference type="Pfam" id="PF12899">
    <property type="entry name" value="Glyco_hydro_100"/>
    <property type="match status" value="1"/>
</dbReference>
<evidence type="ECO:0000256" key="1">
    <source>
        <dbReference type="ARBA" id="ARBA00022801"/>
    </source>
</evidence>
<organism evidence="5 6">
    <name type="scientific">Lithospermum erythrorhizon</name>
    <name type="common">Purple gromwell</name>
    <name type="synonym">Lithospermum officinale var. erythrorhizon</name>
    <dbReference type="NCBI Taxonomy" id="34254"/>
    <lineage>
        <taxon>Eukaryota</taxon>
        <taxon>Viridiplantae</taxon>
        <taxon>Streptophyta</taxon>
        <taxon>Embryophyta</taxon>
        <taxon>Tracheophyta</taxon>
        <taxon>Spermatophyta</taxon>
        <taxon>Magnoliopsida</taxon>
        <taxon>eudicotyledons</taxon>
        <taxon>Gunneridae</taxon>
        <taxon>Pentapetalae</taxon>
        <taxon>asterids</taxon>
        <taxon>lamiids</taxon>
        <taxon>Boraginales</taxon>
        <taxon>Boraginaceae</taxon>
        <taxon>Boraginoideae</taxon>
        <taxon>Lithospermeae</taxon>
        <taxon>Lithospermum</taxon>
    </lineage>
</organism>
<accession>A0AAV3PJI0</accession>
<dbReference type="GO" id="GO:0005739">
    <property type="term" value="C:mitochondrion"/>
    <property type="evidence" value="ECO:0007669"/>
    <property type="project" value="TreeGrafter"/>
</dbReference>
<dbReference type="EMBL" id="BAABME010017810">
    <property type="protein sequence ID" value="GAA0151425.1"/>
    <property type="molecule type" value="Genomic_DNA"/>
</dbReference>
<comment type="caution">
    <text evidence="5">The sequence shown here is derived from an EMBL/GenBank/DDBJ whole genome shotgun (WGS) entry which is preliminary data.</text>
</comment>
<evidence type="ECO:0000256" key="4">
    <source>
        <dbReference type="SAM" id="Phobius"/>
    </source>
</evidence>
<evidence type="ECO:0000313" key="5">
    <source>
        <dbReference type="EMBL" id="GAA0151425.1"/>
    </source>
</evidence>
<evidence type="ECO:0000256" key="2">
    <source>
        <dbReference type="ARBA" id="ARBA00023277"/>
    </source>
</evidence>
<gene>
    <name evidence="5" type="ORF">LIER_37286</name>
</gene>
<evidence type="ECO:0000313" key="6">
    <source>
        <dbReference type="Proteomes" id="UP001454036"/>
    </source>
</evidence>
<name>A0AAV3PJI0_LITER</name>
<dbReference type="InterPro" id="IPR024746">
    <property type="entry name" value="Glyco_hydro_100"/>
</dbReference>
<feature type="transmembrane region" description="Helical" evidence="4">
    <location>
        <begin position="126"/>
        <end position="143"/>
    </location>
</feature>
<reference evidence="5 6" key="1">
    <citation type="submission" date="2024-01" db="EMBL/GenBank/DDBJ databases">
        <title>The complete chloroplast genome sequence of Lithospermum erythrorhizon: insights into the phylogenetic relationship among Boraginaceae species and the maternal lineages of purple gromwells.</title>
        <authorList>
            <person name="Okada T."/>
            <person name="Watanabe K."/>
        </authorList>
    </citation>
    <scope>NUCLEOTIDE SEQUENCE [LARGE SCALE GENOMIC DNA]</scope>
</reference>
<keyword evidence="4" id="KW-0812">Transmembrane</keyword>
<proteinExistence type="predicted"/>
<keyword evidence="2" id="KW-0119">Carbohydrate metabolism</keyword>
<keyword evidence="1" id="KW-0378">Hydrolase</keyword>
<dbReference type="AlphaFoldDB" id="A0AAV3PJI0"/>
<keyword evidence="6" id="KW-1185">Reference proteome</keyword>
<keyword evidence="4" id="KW-1133">Transmembrane helix</keyword>
<dbReference type="GO" id="GO:0005987">
    <property type="term" value="P:sucrose catabolic process"/>
    <property type="evidence" value="ECO:0007669"/>
    <property type="project" value="TreeGrafter"/>
</dbReference>
<dbReference type="Proteomes" id="UP001454036">
    <property type="component" value="Unassembled WGS sequence"/>
</dbReference>
<keyword evidence="3" id="KW-0326">Glycosidase</keyword>
<keyword evidence="4" id="KW-0472">Membrane</keyword>
<sequence>MDKVKSLKIKINTQKPQDIEPLPTFELLSEDTNDRISKFTDAQNKKNDDNYEVRQNSLLIDDESEVEKEFWRLMRNAIVTLVANDPNDKLPLNYDQVFIRDFVSSGEIVKNFLLHIRQLQVSYSDLISLSIYVIWHVCILWLLDETYGMCYIGLKKRIYLRMYAELEFGK</sequence>
<protein>
    <submittedName>
        <fullName evidence="5">Uncharacterized protein</fullName>
    </submittedName>
</protein>
<dbReference type="PANTHER" id="PTHR31916:SF49">
    <property type="entry name" value="ALKALINE_NEUTRAL INVERTASE C, MITOCHONDRIAL"/>
    <property type="match status" value="1"/>
</dbReference>